<keyword evidence="3" id="KW-1185">Reference proteome</keyword>
<sequence>MNRIVLTIAALAGIATVTGPAVAKERLTGEQQLEKMLEGRVAGKPQTCISRFQQDNMKMIDGTALVYGRGKTIWVNVPTNPDSLDDSDILVTRQFGSQLCRMDMVHTVDRMNGFYTGNVFLSEFVPYTRTN</sequence>
<dbReference type="RefSeq" id="WP_205444926.1">
    <property type="nucleotide sequence ID" value="NZ_CP061510.1"/>
</dbReference>
<dbReference type="EMBL" id="CP061510">
    <property type="protein sequence ID" value="QSB45711.1"/>
    <property type="molecule type" value="Genomic_DNA"/>
</dbReference>
<evidence type="ECO:0000256" key="1">
    <source>
        <dbReference type="SAM" id="SignalP"/>
    </source>
</evidence>
<organism evidence="2 3">
    <name type="scientific">Tsuneonella flava</name>
    <dbReference type="NCBI Taxonomy" id="2055955"/>
    <lineage>
        <taxon>Bacteria</taxon>
        <taxon>Pseudomonadati</taxon>
        <taxon>Pseudomonadota</taxon>
        <taxon>Alphaproteobacteria</taxon>
        <taxon>Sphingomonadales</taxon>
        <taxon>Erythrobacteraceae</taxon>
        <taxon>Tsuneonella</taxon>
    </lineage>
</organism>
<feature type="signal peptide" evidence="1">
    <location>
        <begin position="1"/>
        <end position="23"/>
    </location>
</feature>
<proteinExistence type="predicted"/>
<feature type="chain" id="PRO_5046208746" evidence="1">
    <location>
        <begin position="24"/>
        <end position="131"/>
    </location>
</feature>
<accession>A0ABX7KBR7</accession>
<name>A0ABX7KBR7_9SPHN</name>
<protein>
    <submittedName>
        <fullName evidence="2">Uncharacterized protein</fullName>
    </submittedName>
</protein>
<evidence type="ECO:0000313" key="3">
    <source>
        <dbReference type="Proteomes" id="UP000663637"/>
    </source>
</evidence>
<dbReference type="Proteomes" id="UP000663637">
    <property type="component" value="Chromosome"/>
</dbReference>
<reference evidence="2 3" key="1">
    <citation type="submission" date="2020-09" db="EMBL/GenBank/DDBJ databases">
        <title>Complete genome sequence of altererythrobacter flavus SS-21NJ, isolated from Dongying oil sludge in Shandong province.</title>
        <authorList>
            <person name="Sun S."/>
            <person name="Zhang Z."/>
        </authorList>
    </citation>
    <scope>NUCLEOTIDE SEQUENCE [LARGE SCALE GENOMIC DNA]</scope>
    <source>
        <strain evidence="2 3">SS-21NJ</strain>
    </source>
</reference>
<keyword evidence="1" id="KW-0732">Signal</keyword>
<gene>
    <name evidence="2" type="ORF">IDJ81_06300</name>
</gene>
<evidence type="ECO:0000313" key="2">
    <source>
        <dbReference type="EMBL" id="QSB45711.1"/>
    </source>
</evidence>